<keyword evidence="3" id="KW-1185">Reference proteome</keyword>
<sequence>MEPFLGEIRLMGGNFAPKGWAQCNGQMLPLNQYTALYSLLGTSYGGDGRTTFGLPDLRSRTPIGSDFVGNYPMGSIDGTESVSLNATQIPAHTHTLSGTIKVADMYTGASPGDNYPAASSVPQYGSGTPNVNLNGVNLGTATEAMGSGVPHNNRQPVLALNYCIALTGIFPSRG</sequence>
<accession>A0ABT9A9G0</accession>
<name>A0ABT9A9G0_9BACT</name>
<evidence type="ECO:0000259" key="1">
    <source>
        <dbReference type="Pfam" id="PF07484"/>
    </source>
</evidence>
<protein>
    <submittedName>
        <fullName evidence="2">Tail fiber protein</fullName>
    </submittedName>
</protein>
<dbReference type="RefSeq" id="WP_305010857.1">
    <property type="nucleotide sequence ID" value="NZ_JAUQSX010000003.1"/>
</dbReference>
<dbReference type="InterPro" id="IPR037053">
    <property type="entry name" value="Phage_tail_collar_dom_sf"/>
</dbReference>
<feature type="domain" description="Phage tail collar" evidence="1">
    <location>
        <begin position="6"/>
        <end position="62"/>
    </location>
</feature>
<dbReference type="InterPro" id="IPR011083">
    <property type="entry name" value="Phage_tail_collar_dom"/>
</dbReference>
<evidence type="ECO:0000313" key="3">
    <source>
        <dbReference type="Proteomes" id="UP001167796"/>
    </source>
</evidence>
<proteinExistence type="predicted"/>
<dbReference type="EMBL" id="JAUQSX010000003">
    <property type="protein sequence ID" value="MDO7846168.1"/>
    <property type="molecule type" value="Genomic_DNA"/>
</dbReference>
<dbReference type="Gene3D" id="3.90.1340.10">
    <property type="entry name" value="Phage tail collar domain"/>
    <property type="match status" value="1"/>
</dbReference>
<gene>
    <name evidence="2" type="ORF">Q5H92_07370</name>
</gene>
<dbReference type="SUPFAM" id="SSF88874">
    <property type="entry name" value="Receptor-binding domain of short tail fibre protein gp12"/>
    <property type="match status" value="1"/>
</dbReference>
<evidence type="ECO:0000313" key="2">
    <source>
        <dbReference type="EMBL" id="MDO7846168.1"/>
    </source>
</evidence>
<organism evidence="2 3">
    <name type="scientific">Hymenobacter mellowenesis</name>
    <dbReference type="NCBI Taxonomy" id="3063995"/>
    <lineage>
        <taxon>Bacteria</taxon>
        <taxon>Pseudomonadati</taxon>
        <taxon>Bacteroidota</taxon>
        <taxon>Cytophagia</taxon>
        <taxon>Cytophagales</taxon>
        <taxon>Hymenobacteraceae</taxon>
        <taxon>Hymenobacter</taxon>
    </lineage>
</organism>
<dbReference type="Pfam" id="PF07484">
    <property type="entry name" value="Collar"/>
    <property type="match status" value="1"/>
</dbReference>
<dbReference type="Proteomes" id="UP001167796">
    <property type="component" value="Unassembled WGS sequence"/>
</dbReference>
<comment type="caution">
    <text evidence="2">The sequence shown here is derived from an EMBL/GenBank/DDBJ whole genome shotgun (WGS) entry which is preliminary data.</text>
</comment>
<reference evidence="2" key="1">
    <citation type="submission" date="2023-07" db="EMBL/GenBank/DDBJ databases">
        <authorList>
            <person name="Kim M.K."/>
        </authorList>
    </citation>
    <scope>NUCLEOTIDE SEQUENCE</scope>
    <source>
        <strain evidence="2">M29</strain>
    </source>
</reference>